<dbReference type="InterPro" id="IPR022673">
    <property type="entry name" value="Hexokinase_C"/>
</dbReference>
<dbReference type="EC" id="2.7.1.-" evidence="5"/>
<reference evidence="7 8" key="1">
    <citation type="submission" date="2024-04" db="EMBL/GenBank/DDBJ databases">
        <title>Complete genome sequence of Fusarium acuminatum.</title>
        <authorList>
            <person name="Lan B."/>
        </authorList>
    </citation>
    <scope>NUCLEOTIDE SEQUENCE [LARGE SCALE GENOMIC DNA]</scope>
    <source>
        <strain evidence="7">1A</strain>
    </source>
</reference>
<evidence type="ECO:0000256" key="3">
    <source>
        <dbReference type="ARBA" id="ARBA00023152"/>
    </source>
</evidence>
<proteinExistence type="inferred from homology"/>
<keyword evidence="3 5" id="KW-0324">Glycolysis</keyword>
<evidence type="ECO:0000256" key="4">
    <source>
        <dbReference type="ARBA" id="ARBA00044613"/>
    </source>
</evidence>
<dbReference type="InterPro" id="IPR001312">
    <property type="entry name" value="Hexokinase"/>
</dbReference>
<accession>A0ABZ2WYV6</accession>
<dbReference type="Proteomes" id="UP001489902">
    <property type="component" value="Chromosome 3"/>
</dbReference>
<dbReference type="InterPro" id="IPR043129">
    <property type="entry name" value="ATPase_NBD"/>
</dbReference>
<evidence type="ECO:0000256" key="5">
    <source>
        <dbReference type="RuleBase" id="RU362007"/>
    </source>
</evidence>
<comment type="pathway">
    <text evidence="1">Carbohydrate degradation; glycolysis; D-glyceraldehyde 3-phosphate and glycerone phosphate from D-glucose: step 1/4.</text>
</comment>
<dbReference type="PANTHER" id="PTHR19443:SF16">
    <property type="entry name" value="HEXOKINASE TYPE 1-RELATED"/>
    <property type="match status" value="1"/>
</dbReference>
<dbReference type="PROSITE" id="PS51748">
    <property type="entry name" value="HEXOKINASE_2"/>
    <property type="match status" value="1"/>
</dbReference>
<keyword evidence="5" id="KW-0418">Kinase</keyword>
<name>A0ABZ2WYV6_9HYPO</name>
<keyword evidence="5" id="KW-0808">Transferase</keyword>
<keyword evidence="5" id="KW-0067">ATP-binding</keyword>
<evidence type="ECO:0000313" key="8">
    <source>
        <dbReference type="Proteomes" id="UP001489902"/>
    </source>
</evidence>
<gene>
    <name evidence="7" type="ORF">QYS62_006749</name>
</gene>
<evidence type="ECO:0000256" key="1">
    <source>
        <dbReference type="ARBA" id="ARBA00004888"/>
    </source>
</evidence>
<evidence type="ECO:0000259" key="6">
    <source>
        <dbReference type="Pfam" id="PF03727"/>
    </source>
</evidence>
<evidence type="ECO:0000313" key="7">
    <source>
        <dbReference type="EMBL" id="WZH45681.1"/>
    </source>
</evidence>
<dbReference type="EMBL" id="CP151262">
    <property type="protein sequence ID" value="WZH45681.1"/>
    <property type="molecule type" value="Genomic_DNA"/>
</dbReference>
<dbReference type="PRINTS" id="PR00475">
    <property type="entry name" value="HEXOKINASE"/>
</dbReference>
<comment type="similarity">
    <text evidence="5">Belongs to the hexokinase family.</text>
</comment>
<keyword evidence="8" id="KW-1185">Reference proteome</keyword>
<dbReference type="Gene3D" id="3.40.367.20">
    <property type="match status" value="1"/>
</dbReference>
<dbReference type="Gene3D" id="3.30.420.40">
    <property type="match status" value="1"/>
</dbReference>
<comment type="catalytic activity">
    <reaction evidence="4">
        <text>a D-hexose + ATP = a D-hexose 6-phosphate + ADP + H(+)</text>
        <dbReference type="Rhea" id="RHEA:22740"/>
        <dbReference type="ChEBI" id="CHEBI:4194"/>
        <dbReference type="ChEBI" id="CHEBI:15378"/>
        <dbReference type="ChEBI" id="CHEBI:30616"/>
        <dbReference type="ChEBI" id="CHEBI:229467"/>
        <dbReference type="ChEBI" id="CHEBI:456216"/>
        <dbReference type="EC" id="2.7.1.1"/>
    </reaction>
    <physiologicalReaction direction="left-to-right" evidence="4">
        <dbReference type="Rhea" id="RHEA:22741"/>
    </physiologicalReaction>
</comment>
<keyword evidence="5" id="KW-0547">Nucleotide-binding</keyword>
<dbReference type="Pfam" id="PF03727">
    <property type="entry name" value="Hexokinase_2"/>
    <property type="match status" value="1"/>
</dbReference>
<protein>
    <recommendedName>
        <fullName evidence="5">Phosphotransferase</fullName>
        <ecNumber evidence="5">2.7.1.-</ecNumber>
    </recommendedName>
</protein>
<feature type="domain" description="Hexokinase C-terminal" evidence="6">
    <location>
        <begin position="142"/>
        <end position="382"/>
    </location>
</feature>
<sequence length="387" mass="42874">MAHLKSYLQQLEQDFTIDTAKLKYVTNHFVKELEKGLSVKGGSIPMIPTRVMNYPTGEEKGKYLVLDLGGTNIRVYSIELTGEKSGFKIDQVQHKLPNELKTGNADQLWDFVTEILESFLQKAGFDLNVTTDLTYLNSDTAIGCVFGTGCNGAYIERSPAIHKLASENLPANSLMAINCEWGAFDNEHAVLPLTSFDIAIDEASPRKGQQAFEKMVAGLYLGELFRLIMLDVHKQNPETFFKGQKVEKLQEPYFMDSSFLSAIEEDTSDHLKDALDMSVSTLGVSPTYEELKFMKEVATLITTRAARLSASGVGAICKKRDLVKCHVGVEGSLFEKHPHFKRELSKALGEILDWDDMPKSSKENVEFMLSPGSGVGAAVIASTLKRN</sequence>
<comment type="pathway">
    <text evidence="2">Carbohydrate metabolism; hexose metabolism.</text>
</comment>
<dbReference type="PANTHER" id="PTHR19443">
    <property type="entry name" value="HEXOKINASE"/>
    <property type="match status" value="1"/>
</dbReference>
<evidence type="ECO:0000256" key="2">
    <source>
        <dbReference type="ARBA" id="ARBA00005028"/>
    </source>
</evidence>
<dbReference type="Gene3D" id="1.10.287.1250">
    <property type="match status" value="1"/>
</dbReference>
<dbReference type="SUPFAM" id="SSF53067">
    <property type="entry name" value="Actin-like ATPase domain"/>
    <property type="match status" value="2"/>
</dbReference>
<organism evidence="7 8">
    <name type="scientific">Fusarium acuminatum</name>
    <dbReference type="NCBI Taxonomy" id="5515"/>
    <lineage>
        <taxon>Eukaryota</taxon>
        <taxon>Fungi</taxon>
        <taxon>Dikarya</taxon>
        <taxon>Ascomycota</taxon>
        <taxon>Pezizomycotina</taxon>
        <taxon>Sordariomycetes</taxon>
        <taxon>Hypocreomycetidae</taxon>
        <taxon>Hypocreales</taxon>
        <taxon>Nectriaceae</taxon>
        <taxon>Fusarium</taxon>
        <taxon>Fusarium tricinctum species complex</taxon>
    </lineage>
</organism>